<dbReference type="PANTHER" id="PTHR19879">
    <property type="entry name" value="TRANSCRIPTION INITIATION FACTOR TFIID"/>
    <property type="match status" value="1"/>
</dbReference>
<gene>
    <name evidence="2" type="ORF">FTUN_3036</name>
</gene>
<evidence type="ECO:0000259" key="1">
    <source>
        <dbReference type="Pfam" id="PF13360"/>
    </source>
</evidence>
<protein>
    <recommendedName>
        <fullName evidence="1">Pyrrolo-quinoline quinone repeat domain-containing protein</fullName>
    </recommendedName>
</protein>
<dbReference type="InterPro" id="IPR011047">
    <property type="entry name" value="Quinoprotein_ADH-like_sf"/>
</dbReference>
<dbReference type="SUPFAM" id="SSF50969">
    <property type="entry name" value="YVTN repeat-like/Quinoprotein amine dehydrogenase"/>
    <property type="match status" value="1"/>
</dbReference>
<name>A0A6M5YN60_9BACT</name>
<sequence>MLDEELDALPEKVRGPAVLCWLDGLTQDAAAARLGTSRNTLKRRLEVARELLRARLTRRGLAPLLAATVVLAPDGLRAEVPVALRAATTDAALSANALRSGWAHLFALSAVLAAVACGFAFVSGGGTPPEAPQPRVALPTEPLPVAADAPLPPGAVARFGSMQFRTEEWIGTAAQSPDGKRIAIAYGSSVRVYEAATWRLLQRFSAEGNGGGPEHRPTLAFSRHGDRLAYVKNGRYAYSWDLKTEKQLHQIDHADRSWQGYCAFAPDGLLALVDKEKLRFFDPATGTEKRSVGAANVIALSPDGKYFVRYASLHGRVEPVTLGDTATGKDLHTFETGVWQWSTVSFTPDGKRLALVTKEGNLVEMWDTDKRARVRCFNAPTMKRPERPSQYSAGLTPDGSEVWLQLPNGDLARWDAETSRELPRLVTGTAPAPEGLFPLPDGRTLLAPCGNWVRVFDRESGKERAVPGRYQLSAVFAVSPDGQVVAAGDPSGRIDLLDSITGKVVRTLRERGGRVLTLAFGPTSAVLGVGDVTMADDPTRHRSGVRAFRVPDGKELWSRSSADEKEPFVGLLGFASDDRALLHPNFWDQVRAWDAKIGKDIYRIDICCRNAAIGPSGKLLASDDSGEVVLSDLGTGRSVKRIEVDPEERERKRRPGGFKRFAWSADGRTLVTTLPEDVVCVLDPVTGTERTQFAVYRGKVTNSFKSDFWRDGGHTIYTLALSPDGKRLLASALDGAYVALWDTRTGQQLAKLEPGFTINSAAFSTDGKSVFTFGDTGLGYRWDVETLIAAQSPKK</sequence>
<feature type="domain" description="Pyrrolo-quinoline quinone repeat" evidence="1">
    <location>
        <begin position="543"/>
        <end position="785"/>
    </location>
</feature>
<organism evidence="2 3">
    <name type="scientific">Frigoriglobus tundricola</name>
    <dbReference type="NCBI Taxonomy" id="2774151"/>
    <lineage>
        <taxon>Bacteria</taxon>
        <taxon>Pseudomonadati</taxon>
        <taxon>Planctomycetota</taxon>
        <taxon>Planctomycetia</taxon>
        <taxon>Gemmatales</taxon>
        <taxon>Gemmataceae</taxon>
        <taxon>Frigoriglobus</taxon>
    </lineage>
</organism>
<dbReference type="EMBL" id="CP053452">
    <property type="protein sequence ID" value="QJW95487.1"/>
    <property type="molecule type" value="Genomic_DNA"/>
</dbReference>
<dbReference type="Gene3D" id="2.130.10.10">
    <property type="entry name" value="YVTN repeat-like/Quinoprotein amine dehydrogenase"/>
    <property type="match status" value="4"/>
</dbReference>
<proteinExistence type="predicted"/>
<accession>A0A6M5YN60</accession>
<dbReference type="InterPro" id="IPR002372">
    <property type="entry name" value="PQQ_rpt_dom"/>
</dbReference>
<reference evidence="3" key="1">
    <citation type="submission" date="2020-05" db="EMBL/GenBank/DDBJ databases">
        <title>Frigoriglobus tundricola gen. nov., sp. nov., a psychrotolerant cellulolytic planctomycete of the family Gemmataceae with two divergent copies of 16S rRNA gene.</title>
        <authorList>
            <person name="Kulichevskaya I.S."/>
            <person name="Ivanova A.A."/>
            <person name="Naumoff D.G."/>
            <person name="Beletsky A.V."/>
            <person name="Rijpstra W.I.C."/>
            <person name="Sinninghe Damste J.S."/>
            <person name="Mardanov A.V."/>
            <person name="Ravin N.V."/>
            <person name="Dedysh S.N."/>
        </authorList>
    </citation>
    <scope>NUCLEOTIDE SEQUENCE [LARGE SCALE GENOMIC DNA]</scope>
    <source>
        <strain evidence="3">PL17</strain>
    </source>
</reference>
<dbReference type="InterPro" id="IPR011044">
    <property type="entry name" value="Quino_amine_DH_bsu"/>
</dbReference>
<dbReference type="SUPFAM" id="SSF50998">
    <property type="entry name" value="Quinoprotein alcohol dehydrogenase-like"/>
    <property type="match status" value="1"/>
</dbReference>
<dbReference type="SMART" id="SM00320">
    <property type="entry name" value="WD40"/>
    <property type="match status" value="6"/>
</dbReference>
<keyword evidence="3" id="KW-1185">Reference proteome</keyword>
<dbReference type="KEGG" id="ftj:FTUN_3036"/>
<dbReference type="Pfam" id="PF13360">
    <property type="entry name" value="PQQ_2"/>
    <property type="match status" value="1"/>
</dbReference>
<dbReference type="AlphaFoldDB" id="A0A6M5YN60"/>
<dbReference type="InterPro" id="IPR013324">
    <property type="entry name" value="RNA_pol_sigma_r3/r4-like"/>
</dbReference>
<dbReference type="Gene3D" id="1.10.10.10">
    <property type="entry name" value="Winged helix-like DNA-binding domain superfamily/Winged helix DNA-binding domain"/>
    <property type="match status" value="1"/>
</dbReference>
<evidence type="ECO:0000313" key="3">
    <source>
        <dbReference type="Proteomes" id="UP000503447"/>
    </source>
</evidence>
<dbReference type="Proteomes" id="UP000503447">
    <property type="component" value="Chromosome"/>
</dbReference>
<evidence type="ECO:0000313" key="2">
    <source>
        <dbReference type="EMBL" id="QJW95487.1"/>
    </source>
</evidence>
<dbReference type="GO" id="GO:0005829">
    <property type="term" value="C:cytosol"/>
    <property type="evidence" value="ECO:0007669"/>
    <property type="project" value="UniProtKB-ARBA"/>
</dbReference>
<dbReference type="InterPro" id="IPR036388">
    <property type="entry name" value="WH-like_DNA-bd_sf"/>
</dbReference>
<dbReference type="InterPro" id="IPR015943">
    <property type="entry name" value="WD40/YVTN_repeat-like_dom_sf"/>
</dbReference>
<dbReference type="SUPFAM" id="SSF88659">
    <property type="entry name" value="Sigma3 and sigma4 domains of RNA polymerase sigma factors"/>
    <property type="match status" value="1"/>
</dbReference>
<dbReference type="PANTHER" id="PTHR19879:SF9">
    <property type="entry name" value="TRANSCRIPTION INITIATION FACTOR TFIID SUBUNIT 5"/>
    <property type="match status" value="1"/>
</dbReference>
<dbReference type="InterPro" id="IPR001680">
    <property type="entry name" value="WD40_rpt"/>
</dbReference>